<proteinExistence type="inferred from homology"/>
<comment type="caution">
    <text evidence="3">The sequence shown here is derived from an EMBL/GenBank/DDBJ whole genome shotgun (WGS) entry which is preliminary data.</text>
</comment>
<evidence type="ECO:0000256" key="2">
    <source>
        <dbReference type="ARBA" id="ARBA00023157"/>
    </source>
</evidence>
<dbReference type="AlphaFoldDB" id="A0A8H6RR46"/>
<dbReference type="GO" id="GO:0005576">
    <property type="term" value="C:extracellular region"/>
    <property type="evidence" value="ECO:0007669"/>
    <property type="project" value="InterPro"/>
</dbReference>
<protein>
    <submittedName>
        <fullName evidence="3">Cryparin</fullName>
    </submittedName>
</protein>
<evidence type="ECO:0000256" key="1">
    <source>
        <dbReference type="ARBA" id="ARBA00009576"/>
    </source>
</evidence>
<comment type="similarity">
    <text evidence="1">Belongs to the cerato-ulmin hydrophobin family.</text>
</comment>
<organism evidence="3 4">
    <name type="scientific">Pseudocercospora fuligena</name>
    <dbReference type="NCBI Taxonomy" id="685502"/>
    <lineage>
        <taxon>Eukaryota</taxon>
        <taxon>Fungi</taxon>
        <taxon>Dikarya</taxon>
        <taxon>Ascomycota</taxon>
        <taxon>Pezizomycotina</taxon>
        <taxon>Dothideomycetes</taxon>
        <taxon>Dothideomycetidae</taxon>
        <taxon>Mycosphaerellales</taxon>
        <taxon>Mycosphaerellaceae</taxon>
        <taxon>Pseudocercospora</taxon>
    </lineage>
</organism>
<reference evidence="3" key="1">
    <citation type="submission" date="2020-04" db="EMBL/GenBank/DDBJ databases">
        <title>Draft genome resource of the tomato pathogen Pseudocercospora fuligena.</title>
        <authorList>
            <person name="Zaccaron A."/>
        </authorList>
    </citation>
    <scope>NUCLEOTIDE SEQUENCE</scope>
    <source>
        <strain evidence="3">PF001</strain>
    </source>
</reference>
<evidence type="ECO:0000313" key="3">
    <source>
        <dbReference type="EMBL" id="KAF7195398.1"/>
    </source>
</evidence>
<dbReference type="EMBL" id="JABCIY010000040">
    <property type="protein sequence ID" value="KAF7195398.1"/>
    <property type="molecule type" value="Genomic_DNA"/>
</dbReference>
<dbReference type="PANTHER" id="PTHR42341">
    <property type="entry name" value="HYDROPHOBIN"/>
    <property type="match status" value="1"/>
</dbReference>
<keyword evidence="4" id="KW-1185">Reference proteome</keyword>
<dbReference type="InterPro" id="IPR010636">
    <property type="entry name" value="Class_II_hydrophobin"/>
</dbReference>
<keyword evidence="2" id="KW-1015">Disulfide bond</keyword>
<name>A0A8H6RR46_9PEZI</name>
<sequence>MQFILLAFAALAAASPLLEKRAVCPALDTPLCCQLDVEGLVDTPCETPDDATTKAAFTASCASTGYTAMCCTLPLAGDGILCNAP</sequence>
<gene>
    <name evidence="3" type="ORF">HII31_03290</name>
</gene>
<dbReference type="OrthoDB" id="4500971at2759"/>
<dbReference type="SUPFAM" id="SSF101751">
    <property type="entry name" value="Hydrophobin II, HfbII"/>
    <property type="match status" value="1"/>
</dbReference>
<dbReference type="PANTHER" id="PTHR42341:SF2">
    <property type="entry name" value="HYDROPHOBIN"/>
    <property type="match status" value="1"/>
</dbReference>
<dbReference type="Pfam" id="PF06766">
    <property type="entry name" value="Hydrophobin_2"/>
    <property type="match status" value="1"/>
</dbReference>
<evidence type="ECO:0000313" key="4">
    <source>
        <dbReference type="Proteomes" id="UP000660729"/>
    </source>
</evidence>
<dbReference type="CDD" id="cd23508">
    <property type="entry name" value="hydrophobin_II"/>
    <property type="match status" value="1"/>
</dbReference>
<dbReference type="Gene3D" id="3.20.120.10">
    <property type="entry name" value="Hydrophobin"/>
    <property type="match status" value="1"/>
</dbReference>
<dbReference type="InterPro" id="IPR036686">
    <property type="entry name" value="Class_II_Hydrophobin_sf"/>
</dbReference>
<accession>A0A8H6RR46</accession>
<dbReference type="Proteomes" id="UP000660729">
    <property type="component" value="Unassembled WGS sequence"/>
</dbReference>